<evidence type="ECO:0000259" key="6">
    <source>
        <dbReference type="PROSITE" id="PS50933"/>
    </source>
</evidence>
<dbReference type="InterPro" id="IPR036179">
    <property type="entry name" value="Ig-like_dom_sf"/>
</dbReference>
<feature type="domain" description="CHRD" evidence="6">
    <location>
        <begin position="1682"/>
        <end position="1807"/>
    </location>
</feature>
<dbReference type="InterPro" id="IPR025667">
    <property type="entry name" value="SprB_repeat"/>
</dbReference>
<evidence type="ECO:0000259" key="5">
    <source>
        <dbReference type="PROSITE" id="PS50835"/>
    </source>
</evidence>
<dbReference type="PROSITE" id="PS50835">
    <property type="entry name" value="IG_LIKE"/>
    <property type="match status" value="1"/>
</dbReference>
<dbReference type="InterPro" id="IPR022409">
    <property type="entry name" value="PKD/Chitinase_dom"/>
</dbReference>
<dbReference type="Pfam" id="PF13573">
    <property type="entry name" value="SprB"/>
    <property type="match status" value="1"/>
</dbReference>
<feature type="domain" description="Ig-like" evidence="5">
    <location>
        <begin position="1233"/>
        <end position="1308"/>
    </location>
</feature>
<dbReference type="InterPro" id="IPR047589">
    <property type="entry name" value="DUF11_rpt"/>
</dbReference>
<dbReference type="Proteomes" id="UP000664795">
    <property type="component" value="Unassembled WGS sequence"/>
</dbReference>
<comment type="subcellular location">
    <subcellularLocation>
        <location evidence="1">Secreted</location>
    </subcellularLocation>
</comment>
<dbReference type="CDD" id="cd00146">
    <property type="entry name" value="PKD"/>
    <property type="match status" value="1"/>
</dbReference>
<keyword evidence="2" id="KW-0964">Secreted</keyword>
<feature type="region of interest" description="Disordered" evidence="4">
    <location>
        <begin position="1973"/>
        <end position="1996"/>
    </location>
</feature>
<dbReference type="PROSITE" id="PS50933">
    <property type="entry name" value="CHRD"/>
    <property type="match status" value="1"/>
</dbReference>
<name>A0A939GCK6_9BACT</name>
<keyword evidence="8" id="KW-1185">Reference proteome</keyword>
<protein>
    <submittedName>
        <fullName evidence="7">CHRD domain-containing protein</fullName>
    </submittedName>
</protein>
<dbReference type="SUPFAM" id="SSF117074">
    <property type="entry name" value="Hypothetical protein PA1324"/>
    <property type="match status" value="6"/>
</dbReference>
<dbReference type="EMBL" id="JAFMYU010000028">
    <property type="protein sequence ID" value="MBO0934206.1"/>
    <property type="molecule type" value="Genomic_DNA"/>
</dbReference>
<evidence type="ECO:0000256" key="1">
    <source>
        <dbReference type="ARBA" id="ARBA00004613"/>
    </source>
</evidence>
<evidence type="ECO:0000313" key="7">
    <source>
        <dbReference type="EMBL" id="MBO0934206.1"/>
    </source>
</evidence>
<proteinExistence type="predicted"/>
<dbReference type="Gene3D" id="2.60.40.10">
    <property type="entry name" value="Immunoglobulins"/>
    <property type="match status" value="9"/>
</dbReference>
<dbReference type="SMART" id="SM00089">
    <property type="entry name" value="PKD"/>
    <property type="match status" value="3"/>
</dbReference>
<dbReference type="InterPro" id="IPR010895">
    <property type="entry name" value="CHRD"/>
</dbReference>
<organism evidence="7 8">
    <name type="scientific">Fibrella aquatilis</name>
    <dbReference type="NCBI Taxonomy" id="2817059"/>
    <lineage>
        <taxon>Bacteria</taxon>
        <taxon>Pseudomonadati</taxon>
        <taxon>Bacteroidota</taxon>
        <taxon>Cytophagia</taxon>
        <taxon>Cytophagales</taxon>
        <taxon>Spirosomataceae</taxon>
        <taxon>Fibrella</taxon>
    </lineage>
</organism>
<evidence type="ECO:0000256" key="4">
    <source>
        <dbReference type="SAM" id="MobiDB-lite"/>
    </source>
</evidence>
<dbReference type="Pfam" id="PF17210">
    <property type="entry name" value="SdrD_B"/>
    <property type="match status" value="4"/>
</dbReference>
<dbReference type="Pfam" id="PF07452">
    <property type="entry name" value="CHRD"/>
    <property type="match status" value="1"/>
</dbReference>
<dbReference type="Pfam" id="PF01345">
    <property type="entry name" value="DUF11"/>
    <property type="match status" value="1"/>
</dbReference>
<dbReference type="InterPro" id="IPR051417">
    <property type="entry name" value="SDr/BOS_complex"/>
</dbReference>
<dbReference type="RefSeq" id="WP_207338172.1">
    <property type="nucleotide sequence ID" value="NZ_JAFMYU010000028.1"/>
</dbReference>
<feature type="compositionally biased region" description="Basic and acidic residues" evidence="4">
    <location>
        <begin position="1979"/>
        <end position="1988"/>
    </location>
</feature>
<dbReference type="SMART" id="SM00754">
    <property type="entry name" value="CHRD"/>
    <property type="match status" value="1"/>
</dbReference>
<dbReference type="InterPro" id="IPR007110">
    <property type="entry name" value="Ig-like_dom"/>
</dbReference>
<evidence type="ECO:0000256" key="2">
    <source>
        <dbReference type="ARBA" id="ARBA00022525"/>
    </source>
</evidence>
<dbReference type="GO" id="GO:0005576">
    <property type="term" value="C:extracellular region"/>
    <property type="evidence" value="ECO:0007669"/>
    <property type="project" value="UniProtKB-SubCell"/>
</dbReference>
<evidence type="ECO:0000256" key="3">
    <source>
        <dbReference type="ARBA" id="ARBA00022729"/>
    </source>
</evidence>
<sequence>MTHNYVAPCRFSSLIRTVLSGLLVLLLGSWLTSEAQAQVSGKVFRDFNANGTQDTPISSTATAAGEPGLPGITITAYAASGAPVSVTSGIDGSYSFPNSGITAAGAKLRLEFTGLPVGAFSGAYGQGATGGANTSVQFLTAGASTTAANYAVDYPAEFCNASPLLATPCFVSGQANGTNIANEHVLVTFPYSAANTAPAPTPIADAGQVGSVWGMAYQRETDKLFTAAFLKRHVGLGTGGLGGVYVTNNAQGSTTNGSLYVDLESAPFSLTLGQTELGTRPTIPNNKTSSSTDPTAFTLVGKAGLGSMAISDDGRKLYIVDLYNRQLLVLMIGNPAKTSFTASDLTQIALPATSCTNGVARPFAVSVYRGKVYVGVVCTAENSGGVAANLNAAVYEMDEATQTFTAGPVLSVPLTYAKGPVHGSYAIGTNWEPWTSSFSALHTALFSGVTYRTGRPQPILSDIDFTDAGDMVLSLMDRTGHQLGYGQVATTNDGNIYNGYIGGDILRAGKQTSGGWLLESNGKVTNVGGTLTGSGSGNADGPGGGEFYGADNYLTTHLETDQGGSVIIPGTNQTVSIHMDPLTTWSGGIIWHNNTTGVDAKRYQLYETTTANLGTYGKANGLGLPVALCDPAPIEIGNRVWLDNNQNGIQDPAETPIASVTVGLYESGTLVASAVTNAKGEYYFSSATGTNPANGSAKLNLALIRGGVYELRIATAQPALANYVASSPTNVGNDLTDNDFAVVGANMVTSLTLGASGDNVHAYDAAVVCQLPLTGSVTTTPATCNGTVNQNNGLVTLPASLSNANRYSVVSGTVTTGFAYSTATTLPTAFPANLITNAPNAGGTYTVRFYNGSNDCYIDEVVVVSPFSCTLTPGPIDLSVTKVRTSAQQSTVGGAVTFKVVVKNNGLTPATNVLVNDLLAPADFSGVSGAGSQGAYTAGTGAWTVGTLTAGASATLTVTATVIREGISYNTASLSSVTEGDINPNNNIDRACVTVPVALTGSQTYTATVPSAYSAVEWFKDGVSVATGNSLVINVSGVYTFTATNGGCAAGTCCPLIVQACSLTATALVNGAPTNTQCANLPATLTAQVSPAGSYTYAWVASAGATLTGANTATATTGALAPGTYSFTVTASSSPTCFTTAVTTLTVTAPPSITLASLTVCEGQSTTLAATVNPANATTAWKTPACATFCTSGGPLVFNPVTSANAGAYLYQATDANGCSTTATAMLTVLPRPIAAITSTTVGCSGGQSLITVSTQVSNGTAPYSYTWTRGGQGVVSNAATGSFTVAGSYTLVVSDANGCVSVPVSVSLAAPDPLAVGLQSTNPVCLSAQGKLSVTVTGGAPVYSISYYTGGVLAVTSSSVASGVADQVLVSAGTYQIVVTDANGCSLTQTATLTQPTPVTATVTVQQPTCGADGSLMAAASGGTAPYSYTWSQGATVLATTASLMNQPAGTYTLTVRDANGCLFTQTYVLNPPASAPTVTLLAPAVCEGNALTITAQVSPTGSYTYAWSGPSGAVFTPTSSSVAAVSGLLSGTSVITVTITTAAGCISTKSLTVTVNATPDAGADQELTCTNGAVPTSATLSATAVAGGSWSQAGALPAAVTFTNPTSASSTVTGLTAPGVYTLVWAANGCTDQVLITVGTCAPLGSLGDYVWKDTNNDGVQNDGATGVPGVGMKLLDNDNLYVVQGVLNGAQQVPANPTSGSGLVYTTYDTGAKLLDIQLGFNGLSGTVTMAHIHTGVAGANGPVIVDLVPLGFPTGVQAGNFVGSVTLTAAQETLLLSNKLYVNVHTTTSPGGEVRAQLVACQFTDANGKYGFDNLPAGTYTVAVDTKTFPTTCVVSSNQNSTSATDGTDSDFNPTTFLSDPVTIDPSQPVSSTARDNPTIDLALVAAPTGSIGNYVWKDLNNNGLQDTNEQGVANVTVELFTVVGNVISMTPVATVVTSVSGLYSFTGLTAGDYQLKFTLPASETTGCAISDKPNAGDDTKDSDVNPLTGLSPVVSINPSGTGLSANNPTIDMGVRRRIYDPTGYIYCYGTNTILTGGTISVSGPGSVTIGLDGSTGAYQFMTDGTPGNYTLTYSNPNGYSVATVQRPVAGTALNPAGQDGGALDKDGVVNGWLSLGSKPNSTTTALIDGSAAANPYYLVFNTKGGDPYVSENNLPIDCAEPRGSIGDLVWKEVAQDGKYDPGTELGVPNITVKLLAVTSPIGSSVVSTSLVSTTLTDGAGKYLFPNLPAGRYVVEFVKALLPANCALSPDFQAAGVPDGLNSDADPTTGQSPIITILPTDPTKRDILTVDAALIVPGCKSVCVPITVTRVR</sequence>
<dbReference type="NCBIfam" id="TIGR01451">
    <property type="entry name" value="B_ant_repeat"/>
    <property type="match status" value="1"/>
</dbReference>
<dbReference type="InterPro" id="IPR033764">
    <property type="entry name" value="Sdr_B"/>
</dbReference>
<accession>A0A939GCK6</accession>
<dbReference type="InterPro" id="IPR013783">
    <property type="entry name" value="Ig-like_fold"/>
</dbReference>
<dbReference type="SUPFAM" id="SSF48726">
    <property type="entry name" value="Immunoglobulin"/>
    <property type="match status" value="1"/>
</dbReference>
<evidence type="ECO:0000313" key="8">
    <source>
        <dbReference type="Proteomes" id="UP000664795"/>
    </source>
</evidence>
<keyword evidence="3" id="KW-0732">Signal</keyword>
<dbReference type="InterPro" id="IPR001434">
    <property type="entry name" value="OmcB-like_DUF11"/>
</dbReference>
<gene>
    <name evidence="7" type="ORF">J2I48_24580</name>
</gene>
<dbReference type="PANTHER" id="PTHR23303">
    <property type="entry name" value="CARBOXYPEPTIDASE REGULATORY REGION-CONTAINING"/>
    <property type="match status" value="1"/>
</dbReference>
<comment type="caution">
    <text evidence="7">The sequence shown here is derived from an EMBL/GenBank/DDBJ whole genome shotgun (WGS) entry which is preliminary data.</text>
</comment>
<reference evidence="7 8" key="1">
    <citation type="submission" date="2021-03" db="EMBL/GenBank/DDBJ databases">
        <title>Fibrella sp. HMF5036 genome sequencing and assembly.</title>
        <authorList>
            <person name="Kang H."/>
            <person name="Kim H."/>
            <person name="Bae S."/>
            <person name="Joh K."/>
        </authorList>
    </citation>
    <scope>NUCLEOTIDE SEQUENCE [LARGE SCALE GENOMIC DNA]</scope>
    <source>
        <strain evidence="7 8">HMF5036</strain>
    </source>
</reference>
<dbReference type="PANTHER" id="PTHR23303:SF15">
    <property type="entry name" value="COLOSSIN-A"/>
    <property type="match status" value="1"/>
</dbReference>